<keyword evidence="2" id="KW-1185">Reference proteome</keyword>
<reference evidence="1 2" key="1">
    <citation type="submission" date="2018-04" db="EMBL/GenBank/DDBJ databases">
        <title>The genome of golden apple snail Pomacea canaliculata provides insight into stress tolerance and invasive adaptation.</title>
        <authorList>
            <person name="Liu C."/>
            <person name="Liu B."/>
            <person name="Ren Y."/>
            <person name="Zhang Y."/>
            <person name="Wang H."/>
            <person name="Li S."/>
            <person name="Jiang F."/>
            <person name="Yin L."/>
            <person name="Zhang G."/>
            <person name="Qian W."/>
            <person name="Fan W."/>
        </authorList>
    </citation>
    <scope>NUCLEOTIDE SEQUENCE [LARGE SCALE GENOMIC DNA]</scope>
    <source>
        <strain evidence="1">SZHN2017</strain>
        <tissue evidence="1">Muscle</tissue>
    </source>
</reference>
<organism evidence="1 2">
    <name type="scientific">Pomacea canaliculata</name>
    <name type="common">Golden apple snail</name>
    <dbReference type="NCBI Taxonomy" id="400727"/>
    <lineage>
        <taxon>Eukaryota</taxon>
        <taxon>Metazoa</taxon>
        <taxon>Spiralia</taxon>
        <taxon>Lophotrochozoa</taxon>
        <taxon>Mollusca</taxon>
        <taxon>Gastropoda</taxon>
        <taxon>Caenogastropoda</taxon>
        <taxon>Architaenioglossa</taxon>
        <taxon>Ampullarioidea</taxon>
        <taxon>Ampullariidae</taxon>
        <taxon>Pomacea</taxon>
    </lineage>
</organism>
<dbReference type="AlphaFoldDB" id="A0A2T7NGY6"/>
<protein>
    <submittedName>
        <fullName evidence="1">Uncharacterized protein</fullName>
    </submittedName>
</protein>
<proteinExistence type="predicted"/>
<sequence>MPPPSLLTTTAARGGVRYISVPSRARVITGHSPPSFHSNALIITADGRRLLPAEAHDGGGLDKISSRDVYS</sequence>
<evidence type="ECO:0000313" key="2">
    <source>
        <dbReference type="Proteomes" id="UP000245119"/>
    </source>
</evidence>
<name>A0A2T7NGY6_POMCA</name>
<accession>A0A2T7NGY6</accession>
<gene>
    <name evidence="1" type="ORF">C0Q70_18599</name>
</gene>
<comment type="caution">
    <text evidence="1">The sequence shown here is derived from an EMBL/GenBank/DDBJ whole genome shotgun (WGS) entry which is preliminary data.</text>
</comment>
<dbReference type="Proteomes" id="UP000245119">
    <property type="component" value="Linkage Group LG12"/>
</dbReference>
<evidence type="ECO:0000313" key="1">
    <source>
        <dbReference type="EMBL" id="PVD20443.1"/>
    </source>
</evidence>
<dbReference type="EMBL" id="PZQS01000012">
    <property type="protein sequence ID" value="PVD20443.1"/>
    <property type="molecule type" value="Genomic_DNA"/>
</dbReference>